<proteinExistence type="inferred from homology"/>
<comment type="similarity">
    <text evidence="1">Belongs to the phosphate/phosphite/phosphonate binding protein family.</text>
</comment>
<dbReference type="InterPro" id="IPR005770">
    <property type="entry name" value="PhnD"/>
</dbReference>
<accession>A0ABP4ZQA6</accession>
<dbReference type="EMBL" id="BAAANL010000004">
    <property type="protein sequence ID" value="GAA1862848.1"/>
    <property type="molecule type" value="Genomic_DNA"/>
</dbReference>
<organism evidence="4 5">
    <name type="scientific">Myceligenerans crystallogenes</name>
    <dbReference type="NCBI Taxonomy" id="316335"/>
    <lineage>
        <taxon>Bacteria</taxon>
        <taxon>Bacillati</taxon>
        <taxon>Actinomycetota</taxon>
        <taxon>Actinomycetes</taxon>
        <taxon>Micrococcales</taxon>
        <taxon>Promicromonosporaceae</taxon>
        <taxon>Myceligenerans</taxon>
    </lineage>
</organism>
<dbReference type="PANTHER" id="PTHR35841">
    <property type="entry name" value="PHOSPHONATES-BINDING PERIPLASMIC PROTEIN"/>
    <property type="match status" value="1"/>
</dbReference>
<keyword evidence="2 3" id="KW-0732">Signal</keyword>
<sequence length="324" mass="32675">MKATRVTPVTMSPEVRTRPTAPARLVRLAAGLAVCAFAAGTLGACATAASQAADTVCPADGIRYGVQPQGNPAELELAYAGFAAALSDELDCPVEVKVFEDPAAVVAALDEGTIQIVHLTPVGYAVVSRTAGATPVATFSRPNGNMATYKSAIWVPADSGIAVPGDLAGHTLALGKQGTTQGDILPRKALADARIPLGEVGVTYTGGQQESLAALVNGEAEAAQIDSQTMAAAVAAGEFEPDAHRMIWESGAVPSDPIVVPDGSGEAFVTAVEAALLNLEPDPVGKVGAKIGLAPGGRLVGIDDIAYTELGALVDSLSLTAADL</sequence>
<dbReference type="Proteomes" id="UP001501094">
    <property type="component" value="Unassembled WGS sequence"/>
</dbReference>
<feature type="chain" id="PRO_5046222189" description="Phosphonate transport system substrate-binding protein" evidence="3">
    <location>
        <begin position="39"/>
        <end position="324"/>
    </location>
</feature>
<dbReference type="Gene3D" id="3.40.190.10">
    <property type="entry name" value="Periplasmic binding protein-like II"/>
    <property type="match status" value="2"/>
</dbReference>
<evidence type="ECO:0000256" key="1">
    <source>
        <dbReference type="ARBA" id="ARBA00007162"/>
    </source>
</evidence>
<evidence type="ECO:0000256" key="2">
    <source>
        <dbReference type="ARBA" id="ARBA00022729"/>
    </source>
</evidence>
<dbReference type="SUPFAM" id="SSF53850">
    <property type="entry name" value="Periplasmic binding protein-like II"/>
    <property type="match status" value="1"/>
</dbReference>
<evidence type="ECO:0000313" key="4">
    <source>
        <dbReference type="EMBL" id="GAA1862848.1"/>
    </source>
</evidence>
<evidence type="ECO:0000313" key="5">
    <source>
        <dbReference type="Proteomes" id="UP001501094"/>
    </source>
</evidence>
<feature type="signal peptide" evidence="3">
    <location>
        <begin position="1"/>
        <end position="38"/>
    </location>
</feature>
<evidence type="ECO:0008006" key="6">
    <source>
        <dbReference type="Google" id="ProtNLM"/>
    </source>
</evidence>
<gene>
    <name evidence="4" type="ORF">GCM10009751_20770</name>
</gene>
<reference evidence="5" key="1">
    <citation type="journal article" date="2019" name="Int. J. Syst. Evol. Microbiol.">
        <title>The Global Catalogue of Microorganisms (GCM) 10K type strain sequencing project: providing services to taxonomists for standard genome sequencing and annotation.</title>
        <authorList>
            <consortium name="The Broad Institute Genomics Platform"/>
            <consortium name="The Broad Institute Genome Sequencing Center for Infectious Disease"/>
            <person name="Wu L."/>
            <person name="Ma J."/>
        </authorList>
    </citation>
    <scope>NUCLEOTIDE SEQUENCE [LARGE SCALE GENOMIC DNA]</scope>
    <source>
        <strain evidence="5">JCM 14326</strain>
    </source>
</reference>
<evidence type="ECO:0000256" key="3">
    <source>
        <dbReference type="SAM" id="SignalP"/>
    </source>
</evidence>
<name>A0ABP4ZQA6_9MICO</name>
<keyword evidence="5" id="KW-1185">Reference proteome</keyword>
<comment type="caution">
    <text evidence="4">The sequence shown here is derived from an EMBL/GenBank/DDBJ whole genome shotgun (WGS) entry which is preliminary data.</text>
</comment>
<dbReference type="NCBIfam" id="TIGR01098">
    <property type="entry name" value="3A0109s03R"/>
    <property type="match status" value="1"/>
</dbReference>
<dbReference type="Pfam" id="PF12974">
    <property type="entry name" value="Phosphonate-bd"/>
    <property type="match status" value="1"/>
</dbReference>
<dbReference type="PANTHER" id="PTHR35841:SF1">
    <property type="entry name" value="PHOSPHONATES-BINDING PERIPLASMIC PROTEIN"/>
    <property type="match status" value="1"/>
</dbReference>
<protein>
    <recommendedName>
        <fullName evidence="6">Phosphonate transport system substrate-binding protein</fullName>
    </recommendedName>
</protein>